<feature type="region of interest" description="Disordered" evidence="1">
    <location>
        <begin position="114"/>
        <end position="135"/>
    </location>
</feature>
<protein>
    <submittedName>
        <fullName evidence="2">Uncharacterized protein</fullName>
    </submittedName>
</protein>
<reference evidence="2 3" key="1">
    <citation type="journal article" date="2012" name="Genome Biol.">
        <title>Genome and low-iron response of an oceanic diatom adapted to chronic iron limitation.</title>
        <authorList>
            <person name="Lommer M."/>
            <person name="Specht M."/>
            <person name="Roy A.S."/>
            <person name="Kraemer L."/>
            <person name="Andreson R."/>
            <person name="Gutowska M.A."/>
            <person name="Wolf J."/>
            <person name="Bergner S.V."/>
            <person name="Schilhabel M.B."/>
            <person name="Klostermeier U.C."/>
            <person name="Beiko R.G."/>
            <person name="Rosenstiel P."/>
            <person name="Hippler M."/>
            <person name="Laroche J."/>
        </authorList>
    </citation>
    <scope>NUCLEOTIDE SEQUENCE [LARGE SCALE GENOMIC DNA]</scope>
    <source>
        <strain evidence="2 3">CCMP1005</strain>
    </source>
</reference>
<evidence type="ECO:0000313" key="3">
    <source>
        <dbReference type="Proteomes" id="UP000266841"/>
    </source>
</evidence>
<name>K0QYN1_THAOC</name>
<accession>K0QYN1</accession>
<evidence type="ECO:0000313" key="2">
    <source>
        <dbReference type="EMBL" id="EJK43955.1"/>
    </source>
</evidence>
<organism evidence="2 3">
    <name type="scientific">Thalassiosira oceanica</name>
    <name type="common">Marine diatom</name>
    <dbReference type="NCBI Taxonomy" id="159749"/>
    <lineage>
        <taxon>Eukaryota</taxon>
        <taxon>Sar</taxon>
        <taxon>Stramenopiles</taxon>
        <taxon>Ochrophyta</taxon>
        <taxon>Bacillariophyta</taxon>
        <taxon>Coscinodiscophyceae</taxon>
        <taxon>Thalassiosirophycidae</taxon>
        <taxon>Thalassiosirales</taxon>
        <taxon>Thalassiosiraceae</taxon>
        <taxon>Thalassiosira</taxon>
    </lineage>
</organism>
<proteinExistence type="predicted"/>
<comment type="caution">
    <text evidence="2">The sequence shown here is derived from an EMBL/GenBank/DDBJ whole genome shotgun (WGS) entry which is preliminary data.</text>
</comment>
<dbReference type="AlphaFoldDB" id="K0QYN1"/>
<sequence>PAKATSESSLSVDASSRVWAMISSPFCYTIAGRSSTGSKRWTAVVGGLGGRRPSPTIVVTAIVCDDGVPSSIVVPSLSFGWWPTLLAYSNPVKEARDPRHPKFEVPDRLTEWPIRKPSARGSRNWPPNGQGWPVN</sequence>
<dbReference type="Proteomes" id="UP000266841">
    <property type="component" value="Unassembled WGS sequence"/>
</dbReference>
<dbReference type="EMBL" id="AGNL01050386">
    <property type="protein sequence ID" value="EJK43955.1"/>
    <property type="molecule type" value="Genomic_DNA"/>
</dbReference>
<feature type="non-terminal residue" evidence="2">
    <location>
        <position position="1"/>
    </location>
</feature>
<evidence type="ECO:0000256" key="1">
    <source>
        <dbReference type="SAM" id="MobiDB-lite"/>
    </source>
</evidence>
<gene>
    <name evidence="2" type="ORF">THAOC_37550</name>
</gene>
<keyword evidence="3" id="KW-1185">Reference proteome</keyword>